<dbReference type="PANTHER" id="PTHR21064">
    <property type="entry name" value="AMINOGLYCOSIDE PHOSPHOTRANSFERASE DOMAIN-CONTAINING PROTEIN-RELATED"/>
    <property type="match status" value="1"/>
</dbReference>
<dbReference type="SUPFAM" id="SSF56112">
    <property type="entry name" value="Protein kinase-like (PK-like)"/>
    <property type="match status" value="1"/>
</dbReference>
<evidence type="ECO:0000259" key="2">
    <source>
        <dbReference type="Pfam" id="PF01636"/>
    </source>
</evidence>
<evidence type="ECO:0000313" key="3">
    <source>
        <dbReference type="EMBL" id="SVB25854.1"/>
    </source>
</evidence>
<dbReference type="AlphaFoldDB" id="A0A382CJ31"/>
<feature type="domain" description="Aminoglycoside phosphotransferase" evidence="2">
    <location>
        <begin position="1"/>
        <end position="227"/>
    </location>
</feature>
<protein>
    <recommendedName>
        <fullName evidence="2">Aminoglycoside phosphotransferase domain-containing protein</fullName>
    </recommendedName>
</protein>
<evidence type="ECO:0000256" key="1">
    <source>
        <dbReference type="ARBA" id="ARBA00038240"/>
    </source>
</evidence>
<dbReference type="Pfam" id="PF01636">
    <property type="entry name" value="APH"/>
    <property type="match status" value="1"/>
</dbReference>
<reference evidence="3" key="1">
    <citation type="submission" date="2018-05" db="EMBL/GenBank/DDBJ databases">
        <authorList>
            <person name="Lanie J.A."/>
            <person name="Ng W.-L."/>
            <person name="Kazmierczak K.M."/>
            <person name="Andrzejewski T.M."/>
            <person name="Davidsen T.M."/>
            <person name="Wayne K.J."/>
            <person name="Tettelin H."/>
            <person name="Glass J.I."/>
            <person name="Rusch D."/>
            <person name="Podicherti R."/>
            <person name="Tsui H.-C.T."/>
            <person name="Winkler M.E."/>
        </authorList>
    </citation>
    <scope>NUCLEOTIDE SEQUENCE</scope>
</reference>
<organism evidence="3">
    <name type="scientific">marine metagenome</name>
    <dbReference type="NCBI Taxonomy" id="408172"/>
    <lineage>
        <taxon>unclassified sequences</taxon>
        <taxon>metagenomes</taxon>
        <taxon>ecological metagenomes</taxon>
    </lineage>
</organism>
<dbReference type="GO" id="GO:0019202">
    <property type="term" value="F:amino acid kinase activity"/>
    <property type="evidence" value="ECO:0007669"/>
    <property type="project" value="TreeGrafter"/>
</dbReference>
<proteinExistence type="inferred from homology"/>
<name>A0A382CJ31_9ZZZZ</name>
<accession>A0A382CJ31</accession>
<gene>
    <name evidence="3" type="ORF">METZ01_LOCUS178708</name>
</gene>
<comment type="similarity">
    <text evidence="1">Belongs to the pseudomonas-type ThrB family.</text>
</comment>
<feature type="non-terminal residue" evidence="3">
    <location>
        <position position="1"/>
    </location>
</feature>
<sequence length="292" mass="32837">VLRLHRPGYHNLNELISEQRWTAALLEAGLDVPVPRSTRDGQEYTSIDLGDERRYAGLLEWVDGVAMQCLIENKPDIGFIADSFSLLGEIMAECHNQAVSWAIPADFSRHSFDADGLMGEAPFWGRFWESSSLTTAQQAYFDVLRRHIHALLLSLGKDSTTYSLIHADLHPDNIVVDGERLHVIDFDDSGFGWHHYDIAVALFSYQLDRPYDQLQDALVTGYRKARPINDRVLAYVPLFLLIRALVSIGWISSRPEVEMGKNTVPKLVDYVRSQATGVMAHYGISVGPVPDD</sequence>
<dbReference type="Gene3D" id="3.90.1200.10">
    <property type="match status" value="1"/>
</dbReference>
<dbReference type="InterPro" id="IPR011009">
    <property type="entry name" value="Kinase-like_dom_sf"/>
</dbReference>
<dbReference type="EMBL" id="UINC01034663">
    <property type="protein sequence ID" value="SVB25854.1"/>
    <property type="molecule type" value="Genomic_DNA"/>
</dbReference>
<dbReference type="InterPro" id="IPR002575">
    <property type="entry name" value="Aminoglycoside_PTrfase"/>
</dbReference>
<dbReference type="InterPro" id="IPR050249">
    <property type="entry name" value="Pseudomonas-type_ThrB"/>
</dbReference>
<dbReference type="PANTHER" id="PTHR21064:SF6">
    <property type="entry name" value="AMINOGLYCOSIDE PHOSPHOTRANSFERASE DOMAIN-CONTAINING PROTEIN"/>
    <property type="match status" value="1"/>
</dbReference>